<organism evidence="1 2">
    <name type="scientific">Flavobacterium nitrogenifigens</name>
    <dbReference type="NCBI Taxonomy" id="1617283"/>
    <lineage>
        <taxon>Bacteria</taxon>
        <taxon>Pseudomonadati</taxon>
        <taxon>Bacteroidota</taxon>
        <taxon>Flavobacteriia</taxon>
        <taxon>Flavobacteriales</taxon>
        <taxon>Flavobacteriaceae</taxon>
        <taxon>Flavobacterium</taxon>
    </lineage>
</organism>
<protein>
    <submittedName>
        <fullName evidence="1">Uncharacterized protein</fullName>
    </submittedName>
</protein>
<dbReference type="RefSeq" id="WP_184166077.1">
    <property type="nucleotide sequence ID" value="NZ_JACHLD010000007.1"/>
</dbReference>
<comment type="caution">
    <text evidence="1">The sequence shown here is derived from an EMBL/GenBank/DDBJ whole genome shotgun (WGS) entry which is preliminary data.</text>
</comment>
<gene>
    <name evidence="1" type="ORF">HNP37_003981</name>
</gene>
<evidence type="ECO:0000313" key="2">
    <source>
        <dbReference type="Proteomes" id="UP000561681"/>
    </source>
</evidence>
<dbReference type="Proteomes" id="UP000561681">
    <property type="component" value="Unassembled WGS sequence"/>
</dbReference>
<dbReference type="EMBL" id="JACHLD010000007">
    <property type="protein sequence ID" value="MBB4803901.1"/>
    <property type="molecule type" value="Genomic_DNA"/>
</dbReference>
<reference evidence="1 2" key="1">
    <citation type="submission" date="2020-08" db="EMBL/GenBank/DDBJ databases">
        <title>Functional genomics of gut bacteria from endangered species of beetles.</title>
        <authorList>
            <person name="Carlos-Shanley C."/>
        </authorList>
    </citation>
    <scope>NUCLEOTIDE SEQUENCE [LARGE SCALE GENOMIC DNA]</scope>
    <source>
        <strain evidence="1 2">S00142</strain>
    </source>
</reference>
<keyword evidence="2" id="KW-1185">Reference proteome</keyword>
<accession>A0A7W7J0B5</accession>
<evidence type="ECO:0000313" key="1">
    <source>
        <dbReference type="EMBL" id="MBB4803901.1"/>
    </source>
</evidence>
<dbReference type="AlphaFoldDB" id="A0A7W7J0B5"/>
<sequence length="63" mass="7438">MSDLTRGKYFSFANSNVVYYVEQVVYSGNQNGDFHLFYSKLNTDKTFKWSTFELDKSITIYDN</sequence>
<proteinExistence type="predicted"/>
<name>A0A7W7J0B5_9FLAO</name>